<evidence type="ECO:0000256" key="5">
    <source>
        <dbReference type="ARBA" id="ARBA00023002"/>
    </source>
</evidence>
<comment type="caution">
    <text evidence="10">The sequence shown here is derived from an EMBL/GenBank/DDBJ whole genome shotgun (WGS) entry which is preliminary data.</text>
</comment>
<evidence type="ECO:0000256" key="4">
    <source>
        <dbReference type="ARBA" id="ARBA00022827"/>
    </source>
</evidence>
<evidence type="ECO:0000256" key="3">
    <source>
        <dbReference type="ARBA" id="ARBA00022630"/>
    </source>
</evidence>
<dbReference type="SUPFAM" id="SSF54373">
    <property type="entry name" value="FAD-linked reductases, C-terminal domain"/>
    <property type="match status" value="1"/>
</dbReference>
<keyword evidence="5" id="KW-0560">Oxidoreductase</keyword>
<keyword evidence="11" id="KW-1185">Reference proteome</keyword>
<dbReference type="InterPro" id="IPR036188">
    <property type="entry name" value="FAD/NAD-bd_sf"/>
</dbReference>
<dbReference type="PIRSF" id="PIRSF000137">
    <property type="entry name" value="Alcohol_oxidase"/>
    <property type="match status" value="1"/>
</dbReference>
<dbReference type="Gene3D" id="3.50.50.60">
    <property type="entry name" value="FAD/NAD(P)-binding domain"/>
    <property type="match status" value="1"/>
</dbReference>
<dbReference type="Pfam" id="PF05199">
    <property type="entry name" value="GMC_oxred_C"/>
    <property type="match status" value="1"/>
</dbReference>
<dbReference type="PANTHER" id="PTHR11552">
    <property type="entry name" value="GLUCOSE-METHANOL-CHOLINE GMC OXIDOREDUCTASE"/>
    <property type="match status" value="1"/>
</dbReference>
<evidence type="ECO:0000313" key="10">
    <source>
        <dbReference type="EMBL" id="KAL2288830.1"/>
    </source>
</evidence>
<dbReference type="InterPro" id="IPR012132">
    <property type="entry name" value="GMC_OxRdtase"/>
</dbReference>
<proteinExistence type="inferred from homology"/>
<keyword evidence="7" id="KW-0732">Signal</keyword>
<evidence type="ECO:0000256" key="7">
    <source>
        <dbReference type="SAM" id="SignalP"/>
    </source>
</evidence>
<dbReference type="InterPro" id="IPR007867">
    <property type="entry name" value="GMC_OxRtase_C"/>
</dbReference>
<evidence type="ECO:0000259" key="9">
    <source>
        <dbReference type="PROSITE" id="PS00624"/>
    </source>
</evidence>
<gene>
    <name evidence="10" type="ORF">FJTKL_03484</name>
</gene>
<sequence length="613" mass="65987">MFVPLKVILFATAASAVVRGAPEYADNTYDYIVVGGGTAGAAVATRLSQALKNSSILLIEAGPAAPEELKINVPGMFGSTTGGPYDWNFTTRPQSGLGDRQVGLARGKVLGGSSALNYMLWNRASAPEYDVWETLGNPGWNWDSMLAGMAMSENFTGIDSQDYGHVGRGTQGPIHNVIARQRTGPVQAWVPTLENLGLSHNLESLGGNPIGTMLQPSSINPDNYTRSYSANSYLPRVGSNLDLLLSTRVAKINLEVPYTTLSGRRASQDGVVATGVTLQDGSVIAARKEVILSSGSLQSPGVLELSGIGQKDVLDAVGIEQLIDLPGVGENLQDHVGLLVTYQLKPGYKSLDIFKYNATYAAEQLTLWENGQPSRYDDGITSIAFLNWKQLLGDDTAIVDLAIQDFGNSTNVIDKAKLSFLSDYSVPQIEMTLNENTNTGSYPPPDDPLYGSDFVNINGIAMRPLTRGSVHIQSSNISQSPEIDPRYLSNAYDLQTLIEGAKFGRKIAQTEPLASILVGEYAPGLSAVQTDEEWAEYARKAMRTIFHYSGTCAMLPREDGGVVDPRLRVWGTTNLRVVDASIIPVLVASHTQTVTYGIAERAAEIIIEDHQGL</sequence>
<dbReference type="PROSITE" id="PS00624">
    <property type="entry name" value="GMC_OXRED_2"/>
    <property type="match status" value="1"/>
</dbReference>
<evidence type="ECO:0000256" key="2">
    <source>
        <dbReference type="ARBA" id="ARBA00010790"/>
    </source>
</evidence>
<feature type="domain" description="Glucose-methanol-choline oxidoreductase N-terminal" evidence="9">
    <location>
        <begin position="295"/>
        <end position="309"/>
    </location>
</feature>
<dbReference type="EMBL" id="JBAWTH010000015">
    <property type="protein sequence ID" value="KAL2288830.1"/>
    <property type="molecule type" value="Genomic_DNA"/>
</dbReference>
<comment type="similarity">
    <text evidence="2 6">Belongs to the GMC oxidoreductase family.</text>
</comment>
<evidence type="ECO:0000313" key="11">
    <source>
        <dbReference type="Proteomes" id="UP001600888"/>
    </source>
</evidence>
<reference evidence="10 11" key="1">
    <citation type="submission" date="2024-03" db="EMBL/GenBank/DDBJ databases">
        <title>A high-quality draft genome sequence of Diaporthe vaccinii, a causative agent of upright dieback and viscid rot disease in cranberry plants.</title>
        <authorList>
            <person name="Sarrasin M."/>
            <person name="Lang B.F."/>
            <person name="Burger G."/>
        </authorList>
    </citation>
    <scope>NUCLEOTIDE SEQUENCE [LARGE SCALE GENOMIC DNA]</scope>
    <source>
        <strain evidence="10 11">IS7</strain>
    </source>
</reference>
<dbReference type="PROSITE" id="PS00623">
    <property type="entry name" value="GMC_OXRED_1"/>
    <property type="match status" value="1"/>
</dbReference>
<dbReference type="PANTHER" id="PTHR11552:SF201">
    <property type="entry name" value="GLUCOSE-METHANOL-CHOLINE OXIDOREDUCTASE N-TERMINAL DOMAIN-CONTAINING PROTEIN"/>
    <property type="match status" value="1"/>
</dbReference>
<evidence type="ECO:0000256" key="1">
    <source>
        <dbReference type="ARBA" id="ARBA00001974"/>
    </source>
</evidence>
<accession>A0ABR4F2C0</accession>
<feature type="chain" id="PRO_5046303150" description="Glucose-methanol-choline oxidoreductase N-terminal domain-containing protein" evidence="7">
    <location>
        <begin position="21"/>
        <end position="613"/>
    </location>
</feature>
<comment type="cofactor">
    <cofactor evidence="1">
        <name>FAD</name>
        <dbReference type="ChEBI" id="CHEBI:57692"/>
    </cofactor>
</comment>
<feature type="signal peptide" evidence="7">
    <location>
        <begin position="1"/>
        <end position="20"/>
    </location>
</feature>
<keyword evidence="3 6" id="KW-0285">Flavoprotein</keyword>
<dbReference type="Proteomes" id="UP001600888">
    <property type="component" value="Unassembled WGS sequence"/>
</dbReference>
<dbReference type="SUPFAM" id="SSF51905">
    <property type="entry name" value="FAD/NAD(P)-binding domain"/>
    <property type="match status" value="1"/>
</dbReference>
<protein>
    <recommendedName>
        <fullName evidence="8 9">Glucose-methanol-choline oxidoreductase N-terminal domain-containing protein</fullName>
    </recommendedName>
</protein>
<keyword evidence="4 6" id="KW-0274">FAD</keyword>
<name>A0ABR4F2C0_9PEZI</name>
<organism evidence="10 11">
    <name type="scientific">Diaporthe vaccinii</name>
    <dbReference type="NCBI Taxonomy" id="105482"/>
    <lineage>
        <taxon>Eukaryota</taxon>
        <taxon>Fungi</taxon>
        <taxon>Dikarya</taxon>
        <taxon>Ascomycota</taxon>
        <taxon>Pezizomycotina</taxon>
        <taxon>Sordariomycetes</taxon>
        <taxon>Sordariomycetidae</taxon>
        <taxon>Diaporthales</taxon>
        <taxon>Diaporthaceae</taxon>
        <taxon>Diaporthe</taxon>
        <taxon>Diaporthe eres species complex</taxon>
    </lineage>
</organism>
<dbReference type="InterPro" id="IPR000172">
    <property type="entry name" value="GMC_OxRdtase_N"/>
</dbReference>
<feature type="domain" description="Glucose-methanol-choline oxidoreductase N-terminal" evidence="8">
    <location>
        <begin position="107"/>
        <end position="130"/>
    </location>
</feature>
<dbReference type="Gene3D" id="3.30.560.10">
    <property type="entry name" value="Glucose Oxidase, domain 3"/>
    <property type="match status" value="1"/>
</dbReference>
<evidence type="ECO:0000259" key="8">
    <source>
        <dbReference type="PROSITE" id="PS00623"/>
    </source>
</evidence>
<dbReference type="Pfam" id="PF00732">
    <property type="entry name" value="GMC_oxred_N"/>
    <property type="match status" value="1"/>
</dbReference>
<evidence type="ECO:0000256" key="6">
    <source>
        <dbReference type="RuleBase" id="RU003968"/>
    </source>
</evidence>